<evidence type="ECO:0000313" key="1">
    <source>
        <dbReference type="EMBL" id="KZV86828.1"/>
    </source>
</evidence>
<protein>
    <recommendedName>
        <fullName evidence="3">Thioredoxin-like fold domain-containing protein</fullName>
    </recommendedName>
</protein>
<sequence length="235" mass="25635">MAVSLRPSLRVFGNVGAPNTLELFIDFACPRSKQLVESSITGPSTDATGTTVTYGALAVLFYIDYDIQNSVKVIVRPFIQAAHLGSKVTHEVALAVLSAHPEHFWGYATKVFAAQDTDNHYFDIRVDEMTPTNLRAELCNTVFASALTSTSVAKADRPAIVETISTLVSQKSVPNLKPPEKNIIISDTFKQVVQKCRHCPASVPGVAAWNGTLIPDFSPLWGQLEWGSYLKSKLL</sequence>
<dbReference type="InParanoid" id="A0A165EFM9"/>
<proteinExistence type="predicted"/>
<accession>A0A165EFM9</accession>
<name>A0A165EFM9_EXIGL</name>
<evidence type="ECO:0008006" key="3">
    <source>
        <dbReference type="Google" id="ProtNLM"/>
    </source>
</evidence>
<organism evidence="1 2">
    <name type="scientific">Exidia glandulosa HHB12029</name>
    <dbReference type="NCBI Taxonomy" id="1314781"/>
    <lineage>
        <taxon>Eukaryota</taxon>
        <taxon>Fungi</taxon>
        <taxon>Dikarya</taxon>
        <taxon>Basidiomycota</taxon>
        <taxon>Agaricomycotina</taxon>
        <taxon>Agaricomycetes</taxon>
        <taxon>Auriculariales</taxon>
        <taxon>Exidiaceae</taxon>
        <taxon>Exidia</taxon>
    </lineage>
</organism>
<reference evidence="1 2" key="1">
    <citation type="journal article" date="2016" name="Mol. Biol. Evol.">
        <title>Comparative Genomics of Early-Diverging Mushroom-Forming Fungi Provides Insights into the Origins of Lignocellulose Decay Capabilities.</title>
        <authorList>
            <person name="Nagy L.G."/>
            <person name="Riley R."/>
            <person name="Tritt A."/>
            <person name="Adam C."/>
            <person name="Daum C."/>
            <person name="Floudas D."/>
            <person name="Sun H."/>
            <person name="Yadav J.S."/>
            <person name="Pangilinan J."/>
            <person name="Larsson K.H."/>
            <person name="Matsuura K."/>
            <person name="Barry K."/>
            <person name="Labutti K."/>
            <person name="Kuo R."/>
            <person name="Ohm R.A."/>
            <person name="Bhattacharya S.S."/>
            <person name="Shirouzu T."/>
            <person name="Yoshinaga Y."/>
            <person name="Martin F.M."/>
            <person name="Grigoriev I.V."/>
            <person name="Hibbett D.S."/>
        </authorList>
    </citation>
    <scope>NUCLEOTIDE SEQUENCE [LARGE SCALE GENOMIC DNA]</scope>
    <source>
        <strain evidence="1 2">HHB12029</strain>
    </source>
</reference>
<dbReference type="AlphaFoldDB" id="A0A165EFM9"/>
<dbReference type="EMBL" id="KV426143">
    <property type="protein sequence ID" value="KZV86828.1"/>
    <property type="molecule type" value="Genomic_DNA"/>
</dbReference>
<keyword evidence="2" id="KW-1185">Reference proteome</keyword>
<dbReference type="Gene3D" id="3.40.30.10">
    <property type="entry name" value="Glutaredoxin"/>
    <property type="match status" value="1"/>
</dbReference>
<dbReference type="STRING" id="1314781.A0A165EFM9"/>
<dbReference type="Proteomes" id="UP000077266">
    <property type="component" value="Unassembled WGS sequence"/>
</dbReference>
<dbReference type="OrthoDB" id="37297at2759"/>
<evidence type="ECO:0000313" key="2">
    <source>
        <dbReference type="Proteomes" id="UP000077266"/>
    </source>
</evidence>
<gene>
    <name evidence="1" type="ORF">EXIGLDRAFT_752599</name>
</gene>